<organism evidence="2 3">
    <name type="scientific">Glossina palpalis gambiensis</name>
    <dbReference type="NCBI Taxonomy" id="67801"/>
    <lineage>
        <taxon>Eukaryota</taxon>
        <taxon>Metazoa</taxon>
        <taxon>Ecdysozoa</taxon>
        <taxon>Arthropoda</taxon>
        <taxon>Hexapoda</taxon>
        <taxon>Insecta</taxon>
        <taxon>Pterygota</taxon>
        <taxon>Neoptera</taxon>
        <taxon>Endopterygota</taxon>
        <taxon>Diptera</taxon>
        <taxon>Brachycera</taxon>
        <taxon>Muscomorpha</taxon>
        <taxon>Hippoboscoidea</taxon>
        <taxon>Glossinidae</taxon>
        <taxon>Glossina</taxon>
    </lineage>
</organism>
<dbReference type="AlphaFoldDB" id="A0A1B0BHG3"/>
<evidence type="ECO:0000313" key="3">
    <source>
        <dbReference type="Proteomes" id="UP000092460"/>
    </source>
</evidence>
<reference evidence="2" key="2">
    <citation type="submission" date="2020-05" db="UniProtKB">
        <authorList>
            <consortium name="EnsemblMetazoa"/>
        </authorList>
    </citation>
    <scope>IDENTIFICATION</scope>
    <source>
        <strain evidence="2">IAEA</strain>
    </source>
</reference>
<dbReference type="Proteomes" id="UP000092460">
    <property type="component" value="Unassembled WGS sequence"/>
</dbReference>
<protein>
    <submittedName>
        <fullName evidence="2">Uncharacterized protein</fullName>
    </submittedName>
</protein>
<keyword evidence="1" id="KW-0472">Membrane</keyword>
<keyword evidence="1" id="KW-1133">Transmembrane helix</keyword>
<feature type="transmembrane region" description="Helical" evidence="1">
    <location>
        <begin position="37"/>
        <end position="58"/>
    </location>
</feature>
<proteinExistence type="predicted"/>
<dbReference type="EnsemblMetazoa" id="GPPI030200-RA">
    <property type="protein sequence ID" value="GPPI030200-PA"/>
    <property type="gene ID" value="GPPI030200"/>
</dbReference>
<sequence length="152" mass="16815">MHDPIKHQIYGSIRQDYAYSVDCSYMDVGSTAPAVDVFASVGIAAVLVAAVPSLAFFYSTYFHFASEHFPNVLQLTGILLLILASPDFGRHNQSSLIVEVLACCDRPSMSSGEKIFSKPRQRKETLLSRAAETFLGMHLPGTISYFHNFVYS</sequence>
<dbReference type="VEuPathDB" id="VectorBase:GPPI030200"/>
<keyword evidence="1" id="KW-0812">Transmembrane</keyword>
<name>A0A1B0BHG3_9MUSC</name>
<accession>A0A1B0BHG3</accession>
<keyword evidence="3" id="KW-1185">Reference proteome</keyword>
<evidence type="ECO:0000256" key="1">
    <source>
        <dbReference type="SAM" id="Phobius"/>
    </source>
</evidence>
<reference evidence="3" key="1">
    <citation type="submission" date="2015-01" db="EMBL/GenBank/DDBJ databases">
        <authorList>
            <person name="Aksoy S."/>
            <person name="Warren W."/>
            <person name="Wilson R.K."/>
        </authorList>
    </citation>
    <scope>NUCLEOTIDE SEQUENCE [LARGE SCALE GENOMIC DNA]</scope>
    <source>
        <strain evidence="3">IAEA</strain>
    </source>
</reference>
<evidence type="ECO:0000313" key="2">
    <source>
        <dbReference type="EnsemblMetazoa" id="GPPI030200-PA"/>
    </source>
</evidence>
<dbReference type="EMBL" id="JXJN01014356">
    <property type="status" value="NOT_ANNOTATED_CDS"/>
    <property type="molecule type" value="Genomic_DNA"/>
</dbReference>